<keyword evidence="2" id="KW-1185">Reference proteome</keyword>
<dbReference type="GO" id="GO:0016787">
    <property type="term" value="F:hydrolase activity"/>
    <property type="evidence" value="ECO:0007669"/>
    <property type="project" value="UniProtKB-KW"/>
</dbReference>
<evidence type="ECO:0000313" key="1">
    <source>
        <dbReference type="EMBL" id="TCP91182.1"/>
    </source>
</evidence>
<protein>
    <submittedName>
        <fullName evidence="1">Alpha/beta hydrolase family protein DUF900</fullName>
    </submittedName>
</protein>
<dbReference type="InterPro" id="IPR010297">
    <property type="entry name" value="DUF900_hydrolase"/>
</dbReference>
<keyword evidence="1" id="KW-0378">Hydrolase</keyword>
<name>A0A4R2T8F6_9PAST</name>
<dbReference type="InterPro" id="IPR029058">
    <property type="entry name" value="AB_hydrolase_fold"/>
</dbReference>
<evidence type="ECO:0000313" key="2">
    <source>
        <dbReference type="Proteomes" id="UP000295763"/>
    </source>
</evidence>
<accession>A0A4R2T8F6</accession>
<dbReference type="AlphaFoldDB" id="A0A4R2T8F6"/>
<proteinExistence type="predicted"/>
<dbReference type="Proteomes" id="UP000295763">
    <property type="component" value="Unassembled WGS sequence"/>
</dbReference>
<comment type="caution">
    <text evidence="1">The sequence shown here is derived from an EMBL/GenBank/DDBJ whole genome shotgun (WGS) entry which is preliminary data.</text>
</comment>
<sequence>MGKNFNDAFAALNEKHRSESYATGTPACRADIRIYHRDTLKQELPAGIIVKVFDKAGSVYYSTIDKEGYSKHFGVKCGPISWQLMRNTMGGDEAVEKYNPKTDKRRLGDKDEQTARYGSDGYVLLRANDEVSKNPRLQLSQPLWVFVTVNETEVEAVYLPPPLLLNLRFRQHSKHRLFSSRQIRQLQLDGNTATLFIHGYNVELGNAGQFAQAEDFGILPKIDTLPKAEEVQRPYLHYLNEELKTVVSQKVITIAGSGRGEHDSLHLEREYNQTYTELNGSKALSWFPHMEYYFNLAASGKLNANDKFTNWQKYSRIIGVTWSGSVSPSRVFFRAEMYANEAGRELAEVLIQLIEAGIRINIITHSLGARVALAALNILGDFDGQYDEKIDNLIMWEAAVADNAITANYTRDKNPVAMELFPFAHKAAKRIRILYSQGDGVLDRDSLIGDKEYTGLLGGAYPKKYWNIADNISALQEYYSAKDNLIGQYHAYHEAELQKMNSVKSYFPLEVDRYQHVRAEIRMRIKQLLQ</sequence>
<dbReference type="EMBL" id="SLYB01000037">
    <property type="protein sequence ID" value="TCP91182.1"/>
    <property type="molecule type" value="Genomic_DNA"/>
</dbReference>
<dbReference type="Pfam" id="PF05990">
    <property type="entry name" value="DUF900"/>
    <property type="match status" value="1"/>
</dbReference>
<gene>
    <name evidence="1" type="ORF">EDC44_13718</name>
</gene>
<reference evidence="1 2" key="1">
    <citation type="submission" date="2019-03" db="EMBL/GenBank/DDBJ databases">
        <title>Genomic Encyclopedia of Type Strains, Phase IV (KMG-IV): sequencing the most valuable type-strain genomes for metagenomic binning, comparative biology and taxonomic classification.</title>
        <authorList>
            <person name="Goeker M."/>
        </authorList>
    </citation>
    <scope>NUCLEOTIDE SEQUENCE [LARGE SCALE GENOMIC DNA]</scope>
    <source>
        <strain evidence="1 2">DSM 28404</strain>
    </source>
</reference>
<dbReference type="SUPFAM" id="SSF53474">
    <property type="entry name" value="alpha/beta-Hydrolases"/>
    <property type="match status" value="1"/>
</dbReference>
<organism evidence="1 2">
    <name type="scientific">Cricetibacter osteomyelitidis</name>
    <dbReference type="NCBI Taxonomy" id="1521931"/>
    <lineage>
        <taxon>Bacteria</taxon>
        <taxon>Pseudomonadati</taxon>
        <taxon>Pseudomonadota</taxon>
        <taxon>Gammaproteobacteria</taxon>
        <taxon>Pasteurellales</taxon>
        <taxon>Pasteurellaceae</taxon>
        <taxon>Cricetibacter</taxon>
    </lineage>
</organism>